<gene>
    <name evidence="1" type="ORF">B0A48_12517</name>
</gene>
<evidence type="ECO:0000313" key="1">
    <source>
        <dbReference type="EMBL" id="OQO02044.1"/>
    </source>
</evidence>
<organism evidence="1 2">
    <name type="scientific">Cryoendolithus antarcticus</name>
    <dbReference type="NCBI Taxonomy" id="1507870"/>
    <lineage>
        <taxon>Eukaryota</taxon>
        <taxon>Fungi</taxon>
        <taxon>Dikarya</taxon>
        <taxon>Ascomycota</taxon>
        <taxon>Pezizomycotina</taxon>
        <taxon>Dothideomycetes</taxon>
        <taxon>Dothideomycetidae</taxon>
        <taxon>Cladosporiales</taxon>
        <taxon>Cladosporiaceae</taxon>
        <taxon>Cryoendolithus</taxon>
    </lineage>
</organism>
<protein>
    <submittedName>
        <fullName evidence="1">Uncharacterized protein</fullName>
    </submittedName>
</protein>
<name>A0A1V8SSP5_9PEZI</name>
<dbReference type="Proteomes" id="UP000192596">
    <property type="component" value="Unassembled WGS sequence"/>
</dbReference>
<dbReference type="EMBL" id="NAJO01000029">
    <property type="protein sequence ID" value="OQO02044.1"/>
    <property type="molecule type" value="Genomic_DNA"/>
</dbReference>
<keyword evidence="2" id="KW-1185">Reference proteome</keyword>
<comment type="caution">
    <text evidence="1">The sequence shown here is derived from an EMBL/GenBank/DDBJ whole genome shotgun (WGS) entry which is preliminary data.</text>
</comment>
<sequence>MAVALQALREALLDEKERWSDFTLAAVAGLSPMEAVRTGRAMLVTAHAKGLGTLLYERVGKVPLSRLSAGVFVYHISDDLLLNCLAGTASRLEQAQDSYLTHDSLSWYGEPALILRHADTRISLGLPRLLVYTRAARVRRDDPKSTTLALELAEAICRLRDTKVMGAEEQFIEGLVNVPTTVPDDRSITPTSLGFRTRRTSTPHSCTGIPEWLCFEFARASMLWTRAHILPMSCHHQLRPA</sequence>
<dbReference type="AlphaFoldDB" id="A0A1V8SSP5"/>
<evidence type="ECO:0000313" key="2">
    <source>
        <dbReference type="Proteomes" id="UP000192596"/>
    </source>
</evidence>
<proteinExistence type="predicted"/>
<dbReference type="InParanoid" id="A0A1V8SSP5"/>
<accession>A0A1V8SSP5</accession>
<dbReference type="STRING" id="1507870.A0A1V8SSP5"/>
<dbReference type="OrthoDB" id="3627830at2759"/>
<reference evidence="2" key="1">
    <citation type="submission" date="2017-03" db="EMBL/GenBank/DDBJ databases">
        <title>Genomes of endolithic fungi from Antarctica.</title>
        <authorList>
            <person name="Coleine C."/>
            <person name="Masonjones S."/>
            <person name="Stajich J.E."/>
        </authorList>
    </citation>
    <scope>NUCLEOTIDE SEQUENCE [LARGE SCALE GENOMIC DNA]</scope>
    <source>
        <strain evidence="2">CCFEE 5527</strain>
    </source>
</reference>